<gene>
    <name evidence="4" type="ORF">BACCOPRO_00265</name>
</gene>
<evidence type="ECO:0000256" key="1">
    <source>
        <dbReference type="ARBA" id="ARBA00000274"/>
    </source>
</evidence>
<dbReference type="PANTHER" id="PTHR31223:SF70">
    <property type="entry name" value="LOG FAMILY PROTEIN YJL055W"/>
    <property type="match status" value="1"/>
</dbReference>
<dbReference type="AlphaFoldDB" id="S0F8C3"/>
<dbReference type="HOGENOM" id="CLU_058336_4_3_10"/>
<organism evidence="4 5">
    <name type="scientific">Phocaeicola coprophilus DSM 18228 = JCM 13818</name>
    <dbReference type="NCBI Taxonomy" id="547042"/>
    <lineage>
        <taxon>Bacteria</taxon>
        <taxon>Pseudomonadati</taxon>
        <taxon>Bacteroidota</taxon>
        <taxon>Bacteroidia</taxon>
        <taxon>Bacteroidales</taxon>
        <taxon>Bacteroidaceae</taxon>
        <taxon>Phocaeicola</taxon>
    </lineage>
</organism>
<dbReference type="GO" id="GO:0005829">
    <property type="term" value="C:cytosol"/>
    <property type="evidence" value="ECO:0007669"/>
    <property type="project" value="TreeGrafter"/>
</dbReference>
<comment type="caution">
    <text evidence="4">The sequence shown here is derived from an EMBL/GenBank/DDBJ whole genome shotgun (WGS) entry which is preliminary data.</text>
</comment>
<dbReference type="GO" id="GO:0008714">
    <property type="term" value="F:AMP nucleosidase activity"/>
    <property type="evidence" value="ECO:0007669"/>
    <property type="project" value="UniProtKB-EC"/>
</dbReference>
<evidence type="ECO:0000313" key="4">
    <source>
        <dbReference type="EMBL" id="EEF74796.1"/>
    </source>
</evidence>
<dbReference type="eggNOG" id="COG1611">
    <property type="taxonomic scope" value="Bacteria"/>
</dbReference>
<dbReference type="Pfam" id="PF03641">
    <property type="entry name" value="Lysine_decarbox"/>
    <property type="match status" value="1"/>
</dbReference>
<accession>S0F8C3</accession>
<evidence type="ECO:0000256" key="2">
    <source>
        <dbReference type="ARBA" id="ARBA00006763"/>
    </source>
</evidence>
<dbReference type="InterPro" id="IPR031100">
    <property type="entry name" value="LOG_fam"/>
</dbReference>
<sequence>MQIFAKQNRFRRGEDMDKIAIFCSASDHIAPVYVEKARELGAWMGQNRKWLVYGGSDTGLMEEVARAAKEQGAMIMGVVPDKLEERGRVSNLLDVTFHTVNLSDRKDIMLQEADVMVALPGGVGTLDEVFHVMAGATIGYHSKQVIFYNVEGFWNGLLDFLSGLEAANFAHRPLNNFYQVANTFEELTALLK</sequence>
<dbReference type="STRING" id="547042.BACCOPRO_00265"/>
<dbReference type="EMBL" id="ACBW01000022">
    <property type="protein sequence ID" value="EEF74796.1"/>
    <property type="molecule type" value="Genomic_DNA"/>
</dbReference>
<dbReference type="InterPro" id="IPR005269">
    <property type="entry name" value="LOG"/>
</dbReference>
<dbReference type="SUPFAM" id="SSF102405">
    <property type="entry name" value="MCP/YpsA-like"/>
    <property type="match status" value="1"/>
</dbReference>
<keyword evidence="3" id="KW-0203">Cytokinin biosynthesis</keyword>
<dbReference type="GO" id="GO:0009691">
    <property type="term" value="P:cytokinin biosynthetic process"/>
    <property type="evidence" value="ECO:0007669"/>
    <property type="project" value="UniProtKB-UniRule"/>
</dbReference>
<dbReference type="PANTHER" id="PTHR31223">
    <property type="entry name" value="LOG FAMILY PROTEIN YJL055W"/>
    <property type="match status" value="1"/>
</dbReference>
<dbReference type="NCBIfam" id="TIGR00730">
    <property type="entry name" value="Rossman fold protein, TIGR00730 family"/>
    <property type="match status" value="1"/>
</dbReference>
<keyword evidence="3" id="KW-0378">Hydrolase</keyword>
<dbReference type="Gene3D" id="3.40.50.450">
    <property type="match status" value="1"/>
</dbReference>
<evidence type="ECO:0000313" key="5">
    <source>
        <dbReference type="Proteomes" id="UP000014073"/>
    </source>
</evidence>
<dbReference type="EC" id="3.2.2.n1" evidence="3"/>
<evidence type="ECO:0000256" key="3">
    <source>
        <dbReference type="RuleBase" id="RU363015"/>
    </source>
</evidence>
<reference evidence="4 5" key="1">
    <citation type="submission" date="2008-12" db="EMBL/GenBank/DDBJ databases">
        <authorList>
            <person name="Fulton L."/>
            <person name="Clifton S."/>
            <person name="Fulton B."/>
            <person name="Xu J."/>
            <person name="Minx P."/>
            <person name="Pepin K.H."/>
            <person name="Johnson M."/>
            <person name="Bhonagiri V."/>
            <person name="Nash W.E."/>
            <person name="Mardis E.R."/>
            <person name="Wilson R.K."/>
        </authorList>
    </citation>
    <scope>NUCLEOTIDE SEQUENCE [LARGE SCALE GENOMIC DNA]</scope>
    <source>
        <strain evidence="4 5">DSM 18228</strain>
    </source>
</reference>
<protein>
    <recommendedName>
        <fullName evidence="3">Cytokinin riboside 5'-monophosphate phosphoribohydrolase</fullName>
        <ecNumber evidence="3">3.2.2.n1</ecNumber>
    </recommendedName>
</protein>
<dbReference type="Proteomes" id="UP000014073">
    <property type="component" value="Unassembled WGS sequence"/>
</dbReference>
<comment type="similarity">
    <text evidence="2 3">Belongs to the LOG family.</text>
</comment>
<proteinExistence type="inferred from homology"/>
<keyword evidence="5" id="KW-1185">Reference proteome</keyword>
<comment type="catalytic activity">
    <reaction evidence="1">
        <text>AMP + H2O = D-ribose 5-phosphate + adenine</text>
        <dbReference type="Rhea" id="RHEA:20129"/>
        <dbReference type="ChEBI" id="CHEBI:15377"/>
        <dbReference type="ChEBI" id="CHEBI:16708"/>
        <dbReference type="ChEBI" id="CHEBI:78346"/>
        <dbReference type="ChEBI" id="CHEBI:456215"/>
        <dbReference type="EC" id="3.2.2.4"/>
    </reaction>
</comment>
<name>S0F8C3_9BACT</name>